<accession>A0A1N7N367</accession>
<name>A0A1N7N367_9RHOB</name>
<dbReference type="OrthoDB" id="554104at2"/>
<dbReference type="Proteomes" id="UP000186098">
    <property type="component" value="Unassembled WGS sequence"/>
</dbReference>
<reference evidence="2" key="1">
    <citation type="submission" date="2017-01" db="EMBL/GenBank/DDBJ databases">
        <authorList>
            <person name="Varghese N."/>
            <person name="Submissions S."/>
        </authorList>
    </citation>
    <scope>NUCLEOTIDE SEQUENCE [LARGE SCALE GENOMIC DNA]</scope>
    <source>
        <strain evidence="2">DSM 18714</strain>
    </source>
</reference>
<dbReference type="AlphaFoldDB" id="A0A1N7N367"/>
<protein>
    <recommendedName>
        <fullName evidence="3">Sulfotransferase family protein</fullName>
    </recommendedName>
</protein>
<proteinExistence type="predicted"/>
<organism evidence="1 2">
    <name type="scientific">Phaeovulum vinaykumarii</name>
    <dbReference type="NCBI Taxonomy" id="407234"/>
    <lineage>
        <taxon>Bacteria</taxon>
        <taxon>Pseudomonadati</taxon>
        <taxon>Pseudomonadota</taxon>
        <taxon>Alphaproteobacteria</taxon>
        <taxon>Rhodobacterales</taxon>
        <taxon>Paracoccaceae</taxon>
        <taxon>Phaeovulum</taxon>
    </lineage>
</organism>
<gene>
    <name evidence="1" type="ORF">SAMN05421795_11515</name>
</gene>
<keyword evidence="2" id="KW-1185">Reference proteome</keyword>
<evidence type="ECO:0000313" key="1">
    <source>
        <dbReference type="EMBL" id="SIS92784.1"/>
    </source>
</evidence>
<dbReference type="EMBL" id="FTOM01000015">
    <property type="protein sequence ID" value="SIS92784.1"/>
    <property type="molecule type" value="Genomic_DNA"/>
</dbReference>
<sequence>MIVSRRHGFVFMHNPKVAGSSVRATLEPWRDPDVDLFETDPDPASPLHRVDRAHIGIAEFARHYPALWAEVRGLAFFVLYRDPFARFLSSVNEYCRVYGETDIRFAAQSERRKVFLDLVARLRELGSAEAVMEILELTHFRPQWIYLTPPEGVDLDLRAFDLKEMSGFAEALSDCIGAPVDFGRENGSEQFDLPLPMRRILANNSIKKQLRKLPGAMWAMQQLRQRSAGTSQSGARLSVQERYGLTEAEHREVETFVQGFYARDLGVISGLAQAAHPVEA</sequence>
<evidence type="ECO:0000313" key="2">
    <source>
        <dbReference type="Proteomes" id="UP000186098"/>
    </source>
</evidence>
<dbReference type="STRING" id="407234.SAMN05421795_11515"/>
<evidence type="ECO:0008006" key="3">
    <source>
        <dbReference type="Google" id="ProtNLM"/>
    </source>
</evidence>
<dbReference type="RefSeq" id="WP_076367928.1">
    <property type="nucleotide sequence ID" value="NZ_FTOM01000015.1"/>
</dbReference>